<organism evidence="2 3">
    <name type="scientific">Melissococcus plutonius</name>
    <dbReference type="NCBI Taxonomy" id="33970"/>
    <lineage>
        <taxon>Bacteria</taxon>
        <taxon>Bacillati</taxon>
        <taxon>Bacillota</taxon>
        <taxon>Bacilli</taxon>
        <taxon>Lactobacillales</taxon>
        <taxon>Enterococcaceae</taxon>
        <taxon>Melissococcus</taxon>
    </lineage>
</organism>
<evidence type="ECO:0000259" key="1">
    <source>
        <dbReference type="Pfam" id="PF02129"/>
    </source>
</evidence>
<dbReference type="InterPro" id="IPR000383">
    <property type="entry name" value="Xaa-Pro-like_dom"/>
</dbReference>
<evidence type="ECO:0000313" key="3">
    <source>
        <dbReference type="Proteomes" id="UP000269226"/>
    </source>
</evidence>
<dbReference type="GeneID" id="57043961"/>
<dbReference type="SUPFAM" id="SSF53474">
    <property type="entry name" value="alpha/beta-Hydrolases"/>
    <property type="match status" value="1"/>
</dbReference>
<dbReference type="PANTHER" id="PTHR47381:SF3">
    <property type="entry name" value="ALPHA_BETA-HYDROLASES SUPERFAMILY PROTEIN"/>
    <property type="match status" value="1"/>
</dbReference>
<dbReference type="InterPro" id="IPR029058">
    <property type="entry name" value="AB_hydrolase_fold"/>
</dbReference>
<dbReference type="RefSeq" id="WP_126347262.1">
    <property type="nucleotide sequence ID" value="NZ_AP018492.1"/>
</dbReference>
<dbReference type="PANTHER" id="PTHR47381">
    <property type="entry name" value="ALPHA/BETA-HYDROLASES SUPERFAMILY PROTEIN"/>
    <property type="match status" value="1"/>
</dbReference>
<dbReference type="Proteomes" id="UP000269226">
    <property type="component" value="Chromosome"/>
</dbReference>
<accession>A0A2Z5Y473</accession>
<dbReference type="GO" id="GO:0016787">
    <property type="term" value="F:hydrolase activity"/>
    <property type="evidence" value="ECO:0007669"/>
    <property type="project" value="InterPro"/>
</dbReference>
<gene>
    <name evidence="2" type="ORF">DAT561_1425</name>
</gene>
<dbReference type="AlphaFoldDB" id="A0A2Z5Y473"/>
<protein>
    <recommendedName>
        <fullName evidence="1">Xaa-Pro dipeptidyl-peptidase-like domain-containing protein</fullName>
    </recommendedName>
</protein>
<sequence length="296" mass="33992">MSLREELKRLLGKTWASDTIHAELLEKKIKETYTIGTLMLTLNTQEMVPAYFAYPNNKKKHPLVLYNHSHGGNYEVGKEEILQGSSYLQTPSFLDVFIKNGYAVGCIDMWGFGERQGKKESELFKEFLLLGHTLWGERISDNQQFLTYLIDRPEIDANKIATLGMSMGGMMSWWLAALDERISLVVDIAGQAEYESLIETARLDCHGFYYYIPGLLANYKTIDIQSLITPRPRLSLVGKNDRMCPLSGVKKLDTYLTKSYTEKGAPQNWQCQLLTGGHQETKEMRTIWQRFMKEHL</sequence>
<dbReference type="EMBL" id="AP018492">
    <property type="protein sequence ID" value="BBC61523.1"/>
    <property type="molecule type" value="Genomic_DNA"/>
</dbReference>
<dbReference type="Gene3D" id="3.40.50.1820">
    <property type="entry name" value="alpha/beta hydrolase"/>
    <property type="match status" value="1"/>
</dbReference>
<dbReference type="Pfam" id="PF02129">
    <property type="entry name" value="Peptidase_S15"/>
    <property type="match status" value="1"/>
</dbReference>
<evidence type="ECO:0000313" key="2">
    <source>
        <dbReference type="EMBL" id="BBC61523.1"/>
    </source>
</evidence>
<reference evidence="2 3" key="1">
    <citation type="submission" date="2018-01" db="EMBL/GenBank/DDBJ databases">
        <title>Whole genome sequence of Melissococcus plutonius DAT561.</title>
        <authorList>
            <person name="Okumura K."/>
            <person name="Takamatsu D."/>
            <person name="Okura M."/>
        </authorList>
    </citation>
    <scope>NUCLEOTIDE SEQUENCE [LARGE SCALE GENOMIC DNA]</scope>
    <source>
        <strain evidence="2 3">DAT561</strain>
    </source>
</reference>
<feature type="domain" description="Xaa-Pro dipeptidyl-peptidase-like" evidence="1">
    <location>
        <begin position="54"/>
        <end position="192"/>
    </location>
</feature>
<proteinExistence type="predicted"/>
<name>A0A2Z5Y473_9ENTE</name>